<dbReference type="InterPro" id="IPR050429">
    <property type="entry name" value="PTS_Glucose_EIICBA"/>
</dbReference>
<feature type="transmembrane region" description="Helical" evidence="12">
    <location>
        <begin position="265"/>
        <end position="286"/>
    </location>
</feature>
<dbReference type="PANTHER" id="PTHR30009">
    <property type="entry name" value="CYTOCHROME C-TYPE SYNTHESIS PROTEIN AND PTS TRANSMEMBRANE COMPONENT"/>
    <property type="match status" value="1"/>
</dbReference>
<dbReference type="PROSITE" id="PS51098">
    <property type="entry name" value="PTS_EIIB_TYPE_1"/>
    <property type="match status" value="1"/>
</dbReference>
<dbReference type="PROSITE" id="PS01035">
    <property type="entry name" value="PTS_EIIB_TYPE_1_CYS"/>
    <property type="match status" value="1"/>
</dbReference>
<evidence type="ECO:0000256" key="6">
    <source>
        <dbReference type="ARBA" id="ARBA00022683"/>
    </source>
</evidence>
<evidence type="ECO:0000256" key="8">
    <source>
        <dbReference type="ARBA" id="ARBA00022777"/>
    </source>
</evidence>
<keyword evidence="10 12" id="KW-0472">Membrane</keyword>
<feature type="transmembrane region" description="Helical" evidence="12">
    <location>
        <begin position="115"/>
        <end position="137"/>
    </location>
</feature>
<feature type="domain" description="PTS EIIB type-1" evidence="13">
    <location>
        <begin position="428"/>
        <end position="507"/>
    </location>
</feature>
<keyword evidence="7 12" id="KW-0812">Transmembrane</keyword>
<reference evidence="15 16" key="1">
    <citation type="submission" date="2019-03" db="EMBL/GenBank/DDBJ databases">
        <title>Genomic Encyclopedia of Type Strains, Phase IV (KMG-IV): sequencing the most valuable type-strain genomes for metagenomic binning, comparative biology and taxonomic classification.</title>
        <authorList>
            <person name="Goeker M."/>
        </authorList>
    </citation>
    <scope>NUCLEOTIDE SEQUENCE [LARGE SCALE GENOMIC DNA]</scope>
    <source>
        <strain evidence="15 16">DSM 29481</strain>
    </source>
</reference>
<dbReference type="GO" id="GO:0090563">
    <property type="term" value="F:protein-phosphocysteine-sugar phosphotransferase activity"/>
    <property type="evidence" value="ECO:0007669"/>
    <property type="project" value="TreeGrafter"/>
</dbReference>
<keyword evidence="4" id="KW-0762">Sugar transport</keyword>
<feature type="transmembrane region" description="Helical" evidence="12">
    <location>
        <begin position="50"/>
        <end position="68"/>
    </location>
</feature>
<evidence type="ECO:0000256" key="1">
    <source>
        <dbReference type="ARBA" id="ARBA00004651"/>
    </source>
</evidence>
<evidence type="ECO:0000256" key="12">
    <source>
        <dbReference type="SAM" id="Phobius"/>
    </source>
</evidence>
<evidence type="ECO:0000256" key="10">
    <source>
        <dbReference type="ARBA" id="ARBA00023136"/>
    </source>
</evidence>
<dbReference type="Pfam" id="PF02378">
    <property type="entry name" value="PTS_EIIC"/>
    <property type="match status" value="1"/>
</dbReference>
<name>A0A4R3TH50_9FIRM</name>
<dbReference type="Proteomes" id="UP000295773">
    <property type="component" value="Unassembled WGS sequence"/>
</dbReference>
<evidence type="ECO:0000259" key="13">
    <source>
        <dbReference type="PROSITE" id="PS51098"/>
    </source>
</evidence>
<evidence type="ECO:0000256" key="2">
    <source>
        <dbReference type="ARBA" id="ARBA00022448"/>
    </source>
</evidence>
<proteinExistence type="predicted"/>
<dbReference type="Gene3D" id="3.30.1360.60">
    <property type="entry name" value="Glucose permease domain IIB"/>
    <property type="match status" value="1"/>
</dbReference>
<comment type="subcellular location">
    <subcellularLocation>
        <location evidence="1">Cell membrane</location>
        <topology evidence="1">Multi-pass membrane protein</topology>
    </subcellularLocation>
</comment>
<dbReference type="InterPro" id="IPR003352">
    <property type="entry name" value="PTS_EIIC"/>
</dbReference>
<gene>
    <name evidence="15" type="ORF">EDD61_10635</name>
</gene>
<keyword evidence="16" id="KW-1185">Reference proteome</keyword>
<dbReference type="InterPro" id="IPR001996">
    <property type="entry name" value="PTS_IIB_1"/>
</dbReference>
<dbReference type="GO" id="GO:0005886">
    <property type="term" value="C:plasma membrane"/>
    <property type="evidence" value="ECO:0007669"/>
    <property type="project" value="UniProtKB-SubCell"/>
</dbReference>
<keyword evidence="3" id="KW-1003">Cell membrane</keyword>
<dbReference type="GO" id="GO:0008982">
    <property type="term" value="F:protein-N(PI)-phosphohistidine-sugar phosphotransferase activity"/>
    <property type="evidence" value="ECO:0007669"/>
    <property type="project" value="InterPro"/>
</dbReference>
<dbReference type="InterPro" id="IPR013013">
    <property type="entry name" value="PTS_EIIC_1"/>
</dbReference>
<organism evidence="15 16">
    <name type="scientific">Longicatena caecimuris</name>
    <dbReference type="NCBI Taxonomy" id="1796635"/>
    <lineage>
        <taxon>Bacteria</taxon>
        <taxon>Bacillati</taxon>
        <taxon>Bacillota</taxon>
        <taxon>Erysipelotrichia</taxon>
        <taxon>Erysipelotrichales</taxon>
        <taxon>Erysipelotrichaceae</taxon>
        <taxon>Longicatena</taxon>
    </lineage>
</organism>
<protein>
    <submittedName>
        <fullName evidence="15">PTS system IIB component (Glc family) /PTS system IIC component (Glc family)</fullName>
    </submittedName>
</protein>
<feature type="domain" description="PTS EIIC type-1" evidence="14">
    <location>
        <begin position="1"/>
        <end position="404"/>
    </location>
</feature>
<dbReference type="NCBIfam" id="TIGR00826">
    <property type="entry name" value="EIIB_glc"/>
    <property type="match status" value="1"/>
</dbReference>
<feature type="transmembrane region" description="Helical" evidence="12">
    <location>
        <begin position="12"/>
        <end position="30"/>
    </location>
</feature>
<comment type="caution">
    <text evidence="15">The sequence shown here is derived from an EMBL/GenBank/DDBJ whole genome shotgun (WGS) entry which is preliminary data.</text>
</comment>
<dbReference type="AlphaFoldDB" id="A0A4R3TH50"/>
<evidence type="ECO:0000313" key="15">
    <source>
        <dbReference type="EMBL" id="TCU60527.1"/>
    </source>
</evidence>
<evidence type="ECO:0000256" key="11">
    <source>
        <dbReference type="PROSITE-ProRule" id="PRU00421"/>
    </source>
</evidence>
<feature type="transmembrane region" description="Helical" evidence="12">
    <location>
        <begin position="370"/>
        <end position="392"/>
    </location>
</feature>
<evidence type="ECO:0000256" key="7">
    <source>
        <dbReference type="ARBA" id="ARBA00022692"/>
    </source>
</evidence>
<sequence>MQSFARGILQPVFFAALMGIVVAICQILQFDFMPDIVSTFAKQISGAMTYIIGNLSILFAIALATHFAKRNKMEAAILVVLTYLTFMSLNNAMLNVTGKLSDAEMLMGTGQKMELGMQITDMGVFLGIILGCLVGYMHNKFSSTSFKGLLEPFGGAKFTYFLLIFVAFAFSLIAVYVWPLLSGVIYSITQFLGESGGIGVFLYDFLKRLLIPTGLHHFIWTPLFYTELGGVAEIAGQVYAGAQPIALAELANANSITSLHESMRFFQTNISVIFGFPGIAMAIIATAKPENKAKIKKLVIPACIACVMAGLGEPMLFLFIFCAPLLWVVDAVLTGVFATVAYLIGIQVYWRGLLETILQNFVLGAGLTKWPLALILGPIATITWFFVFKFLIVKFNLKTPGRTDNLEDLSDSQLALNTDGEVTISDKDMITGLIIEGLGGKDNILAVSNCFTRLRVDVKDETLVNKEMLNKTGNSGIAMNGKYIQVIYGPAARDHRTRVCEALGLED</sequence>
<dbReference type="GO" id="GO:0016301">
    <property type="term" value="F:kinase activity"/>
    <property type="evidence" value="ECO:0007669"/>
    <property type="project" value="UniProtKB-KW"/>
</dbReference>
<dbReference type="SUPFAM" id="SSF55604">
    <property type="entry name" value="Glucose permease domain IIB"/>
    <property type="match status" value="1"/>
</dbReference>
<dbReference type="PROSITE" id="PS51103">
    <property type="entry name" value="PTS_EIIC_TYPE_1"/>
    <property type="match status" value="1"/>
</dbReference>
<evidence type="ECO:0000256" key="4">
    <source>
        <dbReference type="ARBA" id="ARBA00022597"/>
    </source>
</evidence>
<keyword evidence="6" id="KW-0598">Phosphotransferase system</keyword>
<evidence type="ECO:0000256" key="9">
    <source>
        <dbReference type="ARBA" id="ARBA00022989"/>
    </source>
</evidence>
<dbReference type="EMBL" id="SMBP01000006">
    <property type="protein sequence ID" value="TCU60527.1"/>
    <property type="molecule type" value="Genomic_DNA"/>
</dbReference>
<keyword evidence="2" id="KW-0813">Transport</keyword>
<keyword evidence="8" id="KW-0418">Kinase</keyword>
<dbReference type="InterPro" id="IPR018113">
    <property type="entry name" value="PTrfase_EIIB_Cys"/>
</dbReference>
<feature type="transmembrane region" description="Helical" evidence="12">
    <location>
        <begin position="158"/>
        <end position="178"/>
    </location>
</feature>
<feature type="transmembrane region" description="Helical" evidence="12">
    <location>
        <begin position="327"/>
        <end position="350"/>
    </location>
</feature>
<dbReference type="GO" id="GO:0009401">
    <property type="term" value="P:phosphoenolpyruvate-dependent sugar phosphotransferase system"/>
    <property type="evidence" value="ECO:0007669"/>
    <property type="project" value="UniProtKB-KW"/>
</dbReference>
<keyword evidence="5" id="KW-0808">Transferase</keyword>
<dbReference type="Pfam" id="PF00367">
    <property type="entry name" value="PTS_EIIB"/>
    <property type="match status" value="1"/>
</dbReference>
<feature type="transmembrane region" description="Helical" evidence="12">
    <location>
        <begin position="298"/>
        <end position="320"/>
    </location>
</feature>
<evidence type="ECO:0000259" key="14">
    <source>
        <dbReference type="PROSITE" id="PS51103"/>
    </source>
</evidence>
<accession>A0A4R3TH50</accession>
<feature type="transmembrane region" description="Helical" evidence="12">
    <location>
        <begin position="75"/>
        <end position="95"/>
    </location>
</feature>
<dbReference type="CDD" id="cd00212">
    <property type="entry name" value="PTS_IIB_glc"/>
    <property type="match status" value="1"/>
</dbReference>
<keyword evidence="9 12" id="KW-1133">Transmembrane helix</keyword>
<evidence type="ECO:0000256" key="5">
    <source>
        <dbReference type="ARBA" id="ARBA00022679"/>
    </source>
</evidence>
<evidence type="ECO:0000256" key="3">
    <source>
        <dbReference type="ARBA" id="ARBA00022475"/>
    </source>
</evidence>
<evidence type="ECO:0000313" key="16">
    <source>
        <dbReference type="Proteomes" id="UP000295773"/>
    </source>
</evidence>
<dbReference type="PANTHER" id="PTHR30009:SF24">
    <property type="entry name" value="PTS SYSTEM, IIBC COMPONENT"/>
    <property type="match status" value="1"/>
</dbReference>
<feature type="active site" description="Phosphocysteine intermediate; for EIIB activity" evidence="11">
    <location>
        <position position="450"/>
    </location>
</feature>
<dbReference type="InterPro" id="IPR036878">
    <property type="entry name" value="Glu_permease_IIB"/>
</dbReference>